<accession>A0ABX4MZH9</accession>
<evidence type="ECO:0008006" key="3">
    <source>
        <dbReference type="Google" id="ProtNLM"/>
    </source>
</evidence>
<keyword evidence="2" id="KW-1185">Reference proteome</keyword>
<comment type="caution">
    <text evidence="1">The sequence shown here is derived from an EMBL/GenBank/DDBJ whole genome shotgun (WGS) entry which is preliminary data.</text>
</comment>
<evidence type="ECO:0000313" key="2">
    <source>
        <dbReference type="Proteomes" id="UP000229263"/>
    </source>
</evidence>
<dbReference type="RefSeq" id="WP_066141888.1">
    <property type="nucleotide sequence ID" value="NZ_PGEY01000001.1"/>
</dbReference>
<organism evidence="1 2">
    <name type="scientific">Glutamicibacter mysorens</name>
    <dbReference type="NCBI Taxonomy" id="257984"/>
    <lineage>
        <taxon>Bacteria</taxon>
        <taxon>Bacillati</taxon>
        <taxon>Actinomycetota</taxon>
        <taxon>Actinomycetes</taxon>
        <taxon>Micrococcales</taxon>
        <taxon>Micrococcaceae</taxon>
        <taxon>Glutamicibacter</taxon>
    </lineage>
</organism>
<proteinExistence type="predicted"/>
<protein>
    <recommendedName>
        <fullName evidence="3">Excreted virulence factor EspC (Type VII ESX diderm)</fullName>
    </recommendedName>
</protein>
<dbReference type="Proteomes" id="UP000229263">
    <property type="component" value="Unassembled WGS sequence"/>
</dbReference>
<reference evidence="1 2" key="1">
    <citation type="submission" date="2017-11" db="EMBL/GenBank/DDBJ databases">
        <title>Sequencing the genomes of 1000 actinobacteria strains.</title>
        <authorList>
            <person name="Klenk H.-P."/>
        </authorList>
    </citation>
    <scope>NUCLEOTIDE SEQUENCE [LARGE SCALE GENOMIC DNA]</scope>
    <source>
        <strain evidence="1 2">DSM 12798</strain>
    </source>
</reference>
<dbReference type="EMBL" id="PGEY01000001">
    <property type="protein sequence ID" value="PJJ44994.1"/>
    <property type="molecule type" value="Genomic_DNA"/>
</dbReference>
<evidence type="ECO:0000313" key="1">
    <source>
        <dbReference type="EMBL" id="PJJ44994.1"/>
    </source>
</evidence>
<name>A0ABX4MZH9_9MICC</name>
<sequence length="107" mass="12012">MADEIYLARLEEIVTELGNSIKDFENASDFTKGMAGSVGDPMGKGDLKDRVKDFEDNWNDTRDDLLKNLEGVHTGLKDIKDGFEEWDLETKKAFLNSRASDAPKEAK</sequence>
<gene>
    <name evidence="1" type="ORF">ATK23_2245</name>
</gene>